<dbReference type="PANTHER" id="PTHR43333">
    <property type="entry name" value="2-HACID_DH_C DOMAIN-CONTAINING PROTEIN"/>
    <property type="match status" value="1"/>
</dbReference>
<dbReference type="Pfam" id="PF02826">
    <property type="entry name" value="2-Hacid_dh_C"/>
    <property type="match status" value="1"/>
</dbReference>
<sequence>MQLFVNPALSDTLKTSLQQNLPTDITAVFRHDLPEADQQAAFQSADFVLGNPPVAWFSNGAPRLAFWQLDSAGFDGFKTIRVQAVIANMGDYFARPCAETMMAGILAMYRAIPELTLLQSKSDWVGAPIRARTNLLWQKQVVILGTGTIGQAVRQMLSGFGCTTTMLARTDPQADLHSAEELIAILPQTDIVVNCLPGTAAGFVSAEVIAAMKPGSLYANVGRGTTTDEPALIRALQSGQLGGAVLDVTAQEPLPADSPLWEMPNVLLTQHTGGGQPDEDGGKVDQFLRNLTRFRAGQPLENAVELGRGY</sequence>
<keyword evidence="2" id="KW-0520">NAD</keyword>
<dbReference type="GO" id="GO:0051287">
    <property type="term" value="F:NAD binding"/>
    <property type="evidence" value="ECO:0007669"/>
    <property type="project" value="InterPro"/>
</dbReference>
<dbReference type="GO" id="GO:0016491">
    <property type="term" value="F:oxidoreductase activity"/>
    <property type="evidence" value="ECO:0007669"/>
    <property type="project" value="UniProtKB-KW"/>
</dbReference>
<proteinExistence type="predicted"/>
<reference evidence="4 5" key="1">
    <citation type="journal article" date="2014" name="Curr. Microbiol.">
        <title>Spirosoma radiotolerans sp. nov., a gamma-radiation-resistant bacterium isolated from gamma ray-irradiated soil.</title>
        <authorList>
            <person name="Lee J.J."/>
            <person name="Srinivasan S."/>
            <person name="Lim S."/>
            <person name="Joe M."/>
            <person name="Im S."/>
            <person name="Bae S.I."/>
            <person name="Park K.R."/>
            <person name="Han J.H."/>
            <person name="Park S.H."/>
            <person name="Joo B.M."/>
            <person name="Park S.J."/>
            <person name="Kim M.K."/>
        </authorList>
    </citation>
    <scope>NUCLEOTIDE SEQUENCE [LARGE SCALE GENOMIC DNA]</scope>
    <source>
        <strain evidence="4 5">DG5A</strain>
    </source>
</reference>
<dbReference type="AlphaFoldDB" id="A0A0E3V7N7"/>
<evidence type="ECO:0000313" key="5">
    <source>
        <dbReference type="Proteomes" id="UP000033054"/>
    </source>
</evidence>
<dbReference type="InterPro" id="IPR006140">
    <property type="entry name" value="D-isomer_DH_NAD-bd"/>
</dbReference>
<gene>
    <name evidence="4" type="ORF">SD10_12505</name>
</gene>
<dbReference type="KEGG" id="srd:SD10_12505"/>
<evidence type="ECO:0000313" key="4">
    <source>
        <dbReference type="EMBL" id="AKD55596.1"/>
    </source>
</evidence>
<dbReference type="RefSeq" id="WP_052731174.1">
    <property type="nucleotide sequence ID" value="NZ_CP010429.1"/>
</dbReference>
<dbReference type="SUPFAM" id="SSF51735">
    <property type="entry name" value="NAD(P)-binding Rossmann-fold domains"/>
    <property type="match status" value="1"/>
</dbReference>
<dbReference type="CDD" id="cd05300">
    <property type="entry name" value="2-Hacid_dh_1"/>
    <property type="match status" value="1"/>
</dbReference>
<accession>A0A0E3V7N7</accession>
<dbReference type="STRING" id="1379870.SD10_12505"/>
<dbReference type="Proteomes" id="UP000033054">
    <property type="component" value="Chromosome"/>
</dbReference>
<dbReference type="EMBL" id="CP010429">
    <property type="protein sequence ID" value="AKD55596.1"/>
    <property type="molecule type" value="Genomic_DNA"/>
</dbReference>
<dbReference type="InterPro" id="IPR036291">
    <property type="entry name" value="NAD(P)-bd_dom_sf"/>
</dbReference>
<evidence type="ECO:0000259" key="3">
    <source>
        <dbReference type="Pfam" id="PF02826"/>
    </source>
</evidence>
<name>A0A0E3V7N7_9BACT</name>
<dbReference type="HOGENOM" id="CLU_019796_1_0_10"/>
<dbReference type="Gene3D" id="3.40.50.720">
    <property type="entry name" value="NAD(P)-binding Rossmann-like Domain"/>
    <property type="match status" value="2"/>
</dbReference>
<evidence type="ECO:0000256" key="1">
    <source>
        <dbReference type="ARBA" id="ARBA00023002"/>
    </source>
</evidence>
<keyword evidence="1" id="KW-0560">Oxidoreductase</keyword>
<evidence type="ECO:0000256" key="2">
    <source>
        <dbReference type="ARBA" id="ARBA00023027"/>
    </source>
</evidence>
<dbReference type="PANTHER" id="PTHR43333:SF1">
    <property type="entry name" value="D-ISOMER SPECIFIC 2-HYDROXYACID DEHYDROGENASE NAD-BINDING DOMAIN-CONTAINING PROTEIN"/>
    <property type="match status" value="1"/>
</dbReference>
<protein>
    <submittedName>
        <fullName evidence="4">Hydroxyacid dehydrogenase</fullName>
    </submittedName>
</protein>
<feature type="domain" description="D-isomer specific 2-hydroxyacid dehydrogenase NAD-binding" evidence="3">
    <location>
        <begin position="103"/>
        <end position="273"/>
    </location>
</feature>
<dbReference type="PATRIC" id="fig|1379870.5.peg.2719"/>
<organism evidence="4 5">
    <name type="scientific">Spirosoma radiotolerans</name>
    <dbReference type="NCBI Taxonomy" id="1379870"/>
    <lineage>
        <taxon>Bacteria</taxon>
        <taxon>Pseudomonadati</taxon>
        <taxon>Bacteroidota</taxon>
        <taxon>Cytophagia</taxon>
        <taxon>Cytophagales</taxon>
        <taxon>Cytophagaceae</taxon>
        <taxon>Spirosoma</taxon>
    </lineage>
</organism>
<dbReference type="OrthoDB" id="9805416at2"/>
<keyword evidence="5" id="KW-1185">Reference proteome</keyword>